<dbReference type="SUPFAM" id="SSF51735">
    <property type="entry name" value="NAD(P)-binding Rossmann-fold domains"/>
    <property type="match status" value="1"/>
</dbReference>
<dbReference type="GO" id="GO:0004477">
    <property type="term" value="F:methenyltetrahydrofolate cyclohydrolase activity"/>
    <property type="evidence" value="ECO:0007669"/>
    <property type="project" value="UniProtKB-EC"/>
</dbReference>
<keyword evidence="3" id="KW-0368">Histidine biosynthesis</keyword>
<dbReference type="PANTHER" id="PTHR48099:SF5">
    <property type="entry name" value="C-1-TETRAHYDROFOLATE SYNTHASE, CYTOPLASMIC"/>
    <property type="match status" value="1"/>
</dbReference>
<keyword evidence="2" id="KW-0028">Amino-acid biosynthesis</keyword>
<evidence type="ECO:0000313" key="6">
    <source>
        <dbReference type="EMBL" id="ABW32223.1"/>
    </source>
</evidence>
<dbReference type="Gene3D" id="3.40.50.10860">
    <property type="entry name" value="Leucine Dehydrogenase, chain A, domain 1"/>
    <property type="match status" value="1"/>
</dbReference>
<dbReference type="Proteomes" id="UP000000268">
    <property type="component" value="Plasmid pREB3"/>
</dbReference>
<dbReference type="EC" id="3.5.4.9" evidence="1"/>
<dbReference type="OrthoDB" id="9803580at2"/>
<dbReference type="Pfam" id="PF02882">
    <property type="entry name" value="THF_DHG_CYH_C"/>
    <property type="match status" value="1"/>
</dbReference>
<dbReference type="KEGG" id="amr:AM1_C0293"/>
<geneLocation type="plasmid" evidence="6 7">
    <name>pREB3</name>
</geneLocation>
<evidence type="ECO:0000256" key="2">
    <source>
        <dbReference type="ARBA" id="ARBA00022605"/>
    </source>
</evidence>
<organism evidence="6 7">
    <name type="scientific">Acaryochloris marina (strain MBIC 11017)</name>
    <dbReference type="NCBI Taxonomy" id="329726"/>
    <lineage>
        <taxon>Bacteria</taxon>
        <taxon>Bacillati</taxon>
        <taxon>Cyanobacteriota</taxon>
        <taxon>Cyanophyceae</taxon>
        <taxon>Acaryochloridales</taxon>
        <taxon>Acaryochloridaceae</taxon>
        <taxon>Acaryochloris</taxon>
    </lineage>
</organism>
<protein>
    <recommendedName>
        <fullName evidence="1">methenyltetrahydrofolate cyclohydrolase</fullName>
        <ecNumber evidence="1">3.5.4.9</ecNumber>
    </recommendedName>
</protein>
<keyword evidence="6" id="KW-0614">Plasmid</keyword>
<dbReference type="SUPFAM" id="SSF53223">
    <property type="entry name" value="Aminoacid dehydrogenase-like, N-terminal domain"/>
    <property type="match status" value="1"/>
</dbReference>
<dbReference type="HOGENOM" id="CLU_565783_0_0_3"/>
<name>A8ZN24_ACAM1</name>
<dbReference type="Gene3D" id="3.40.50.720">
    <property type="entry name" value="NAD(P)-binding Rossmann-like Domain"/>
    <property type="match status" value="1"/>
</dbReference>
<dbReference type="AlphaFoldDB" id="A8ZN24"/>
<evidence type="ECO:0000256" key="4">
    <source>
        <dbReference type="SAM" id="MobiDB-lite"/>
    </source>
</evidence>
<evidence type="ECO:0000313" key="7">
    <source>
        <dbReference type="Proteomes" id="UP000000268"/>
    </source>
</evidence>
<feature type="domain" description="Tetrahydrofolate dehydrogenase/cyclohydrolase NAD(P)-binding" evidence="5">
    <location>
        <begin position="136"/>
        <end position="270"/>
    </location>
</feature>
<gene>
    <name evidence="6" type="ordered locus">AM1_C0293</name>
</gene>
<evidence type="ECO:0000256" key="1">
    <source>
        <dbReference type="ARBA" id="ARBA00012776"/>
    </source>
</evidence>
<dbReference type="GO" id="GO:0005829">
    <property type="term" value="C:cytosol"/>
    <property type="evidence" value="ECO:0007669"/>
    <property type="project" value="TreeGrafter"/>
</dbReference>
<dbReference type="GO" id="GO:0035999">
    <property type="term" value="P:tetrahydrofolate interconversion"/>
    <property type="evidence" value="ECO:0007669"/>
    <property type="project" value="TreeGrafter"/>
</dbReference>
<dbReference type="PRINTS" id="PR00085">
    <property type="entry name" value="THFDHDRGNASE"/>
</dbReference>
<feature type="compositionally biased region" description="Basic and acidic residues" evidence="4">
    <location>
        <begin position="470"/>
        <end position="482"/>
    </location>
</feature>
<feature type="region of interest" description="Disordered" evidence="4">
    <location>
        <begin position="439"/>
        <end position="482"/>
    </location>
</feature>
<dbReference type="InterPro" id="IPR020631">
    <property type="entry name" value="THF_DH/CycHdrlase_NAD-bd_dom"/>
</dbReference>
<dbReference type="EMBL" id="CP000840">
    <property type="protein sequence ID" value="ABW32223.1"/>
    <property type="molecule type" value="Genomic_DNA"/>
</dbReference>
<sequence>MVNKVTGGPVLKKVKTILAPFSGDFSNQRVTIIRLSPPPNLEDPTLLAKYEAARFSTEHKVKTFKALGCEVEHLNLDASTTSVEFGRLLKHVNKKSISVIVQNPFPEDFKSWLSEISYEKDIDGLRRDNPFFRVSATSETIFRIVEPFAQENDVVAVVGAEGFVGGGVTRLLEESGISVIGLDKNDDLTLTRQANIVVSAMGSPNELDERHIIPEHRLVVDSGFIPLADSPILGDVNRSAYDIPLNITPVPGGVGPFQMATLMERLVRQVTGKQIQQWDIPNSSTLPIYASAVGRGRVLQDNAKAYVIAYEQGKPFPDLATRLMNKDFDDFKEGLHSLQTWYGVAEQLGKSAQALGEISDVEKDFRQGQSISKETREQMDRDINQLAYNRLSAEISEEESQEFLVRLATNAFKQGISSFQVKKILSFSPMIRDLEARKGERASQHYTGEIMREGWKMKKREQPPPPGQDRGPDIDRGPSRGR</sequence>
<evidence type="ECO:0000256" key="3">
    <source>
        <dbReference type="ARBA" id="ARBA00023102"/>
    </source>
</evidence>
<dbReference type="PANTHER" id="PTHR48099">
    <property type="entry name" value="C-1-TETRAHYDROFOLATE SYNTHASE, CYTOPLASMIC-RELATED"/>
    <property type="match status" value="1"/>
</dbReference>
<evidence type="ECO:0000259" key="5">
    <source>
        <dbReference type="Pfam" id="PF02882"/>
    </source>
</evidence>
<dbReference type="GO" id="GO:0000105">
    <property type="term" value="P:L-histidine biosynthetic process"/>
    <property type="evidence" value="ECO:0007669"/>
    <property type="project" value="UniProtKB-KW"/>
</dbReference>
<feature type="compositionally biased region" description="Basic and acidic residues" evidence="4">
    <location>
        <begin position="450"/>
        <end position="462"/>
    </location>
</feature>
<dbReference type="GO" id="GO:0004488">
    <property type="term" value="F:methylenetetrahydrofolate dehydrogenase (NADP+) activity"/>
    <property type="evidence" value="ECO:0007669"/>
    <property type="project" value="InterPro"/>
</dbReference>
<accession>A8ZN24</accession>
<dbReference type="InterPro" id="IPR046346">
    <property type="entry name" value="Aminoacid_DH-like_N_sf"/>
</dbReference>
<reference evidence="6 7" key="1">
    <citation type="journal article" date="2008" name="Proc. Natl. Acad. Sci. U.S.A.">
        <title>Niche adaptation and genome expansion in the chlorophyll d-producing cyanobacterium Acaryochloris marina.</title>
        <authorList>
            <person name="Swingley W.D."/>
            <person name="Chen M."/>
            <person name="Cheung P.C."/>
            <person name="Conrad A.L."/>
            <person name="Dejesa L.C."/>
            <person name="Hao J."/>
            <person name="Honchak B.M."/>
            <person name="Karbach L.E."/>
            <person name="Kurdoglu A."/>
            <person name="Lahiri S."/>
            <person name="Mastrian S.D."/>
            <person name="Miyashita H."/>
            <person name="Page L."/>
            <person name="Ramakrishna P."/>
            <person name="Satoh S."/>
            <person name="Sattley W.M."/>
            <person name="Shimada Y."/>
            <person name="Taylor H.L."/>
            <person name="Tomo T."/>
            <person name="Tsuchiya T."/>
            <person name="Wang Z.T."/>
            <person name="Raymond J."/>
            <person name="Mimuro M."/>
            <person name="Blankenship R.E."/>
            <person name="Touchman J.W."/>
        </authorList>
    </citation>
    <scope>NUCLEOTIDE SEQUENCE [LARGE SCALE GENOMIC DNA]</scope>
    <source>
        <strain evidence="7">MBIC 11017</strain>
        <plasmid evidence="7">Plasmid pREB3</plasmid>
    </source>
</reference>
<dbReference type="InterPro" id="IPR000672">
    <property type="entry name" value="THF_DH/CycHdrlase"/>
</dbReference>
<proteinExistence type="predicted"/>
<dbReference type="InterPro" id="IPR036291">
    <property type="entry name" value="NAD(P)-bd_dom_sf"/>
</dbReference>
<keyword evidence="7" id="KW-1185">Reference proteome</keyword>